<keyword evidence="15" id="KW-1185">Reference proteome</keyword>
<organism evidence="14 15">
    <name type="scientific">Tenacibaculum jejuense</name>
    <dbReference type="NCBI Taxonomy" id="584609"/>
    <lineage>
        <taxon>Bacteria</taxon>
        <taxon>Pseudomonadati</taxon>
        <taxon>Bacteroidota</taxon>
        <taxon>Flavobacteriia</taxon>
        <taxon>Flavobacteriales</taxon>
        <taxon>Flavobacteriaceae</taxon>
        <taxon>Tenacibaculum</taxon>
    </lineage>
</organism>
<name>A0A238UD63_9FLAO</name>
<dbReference type="SFLD" id="SFLDG01067">
    <property type="entry name" value="SPASM/twitch_domain_containing"/>
    <property type="match status" value="1"/>
</dbReference>
<dbReference type="SUPFAM" id="SSF102114">
    <property type="entry name" value="Radical SAM enzymes"/>
    <property type="match status" value="1"/>
</dbReference>
<evidence type="ECO:0000313" key="14">
    <source>
        <dbReference type="EMBL" id="SNR16995.1"/>
    </source>
</evidence>
<dbReference type="SFLD" id="SFLDG01383">
    <property type="entry name" value="cyclic_pyranopterin_phosphate"/>
    <property type="match status" value="1"/>
</dbReference>
<keyword evidence="9" id="KW-0342">GTP-binding</keyword>
<dbReference type="SMART" id="SM00729">
    <property type="entry name" value="Elp3"/>
    <property type="match status" value="1"/>
</dbReference>
<evidence type="ECO:0000256" key="8">
    <source>
        <dbReference type="ARBA" id="ARBA00023014"/>
    </source>
</evidence>
<dbReference type="InterPro" id="IPR058240">
    <property type="entry name" value="rSAM_sf"/>
</dbReference>
<accession>A0A238UD63</accession>
<dbReference type="PROSITE" id="PS51918">
    <property type="entry name" value="RADICAL_SAM"/>
    <property type="match status" value="1"/>
</dbReference>
<dbReference type="OrthoDB" id="9763993at2"/>
<evidence type="ECO:0000256" key="6">
    <source>
        <dbReference type="ARBA" id="ARBA00022741"/>
    </source>
</evidence>
<dbReference type="EMBL" id="LT899436">
    <property type="protein sequence ID" value="SNR16995.1"/>
    <property type="molecule type" value="Genomic_DNA"/>
</dbReference>
<keyword evidence="4" id="KW-0949">S-adenosyl-L-methionine</keyword>
<keyword evidence="3" id="KW-0004">4Fe-4S</keyword>
<evidence type="ECO:0000256" key="9">
    <source>
        <dbReference type="ARBA" id="ARBA00023134"/>
    </source>
</evidence>
<dbReference type="EC" id="4.1.99.22" evidence="2"/>
<comment type="cofactor">
    <cofactor evidence="1">
        <name>[4Fe-4S] cluster</name>
        <dbReference type="ChEBI" id="CHEBI:49883"/>
    </cofactor>
</comment>
<evidence type="ECO:0000256" key="2">
    <source>
        <dbReference type="ARBA" id="ARBA00012167"/>
    </source>
</evidence>
<dbReference type="GO" id="GO:0061798">
    <property type="term" value="F:GTP 3',8'-cyclase activity"/>
    <property type="evidence" value="ECO:0007669"/>
    <property type="project" value="UniProtKB-EC"/>
</dbReference>
<dbReference type="InterPro" id="IPR013785">
    <property type="entry name" value="Aldolase_TIM"/>
</dbReference>
<evidence type="ECO:0000313" key="15">
    <source>
        <dbReference type="Proteomes" id="UP000215214"/>
    </source>
</evidence>
<dbReference type="PANTHER" id="PTHR22960">
    <property type="entry name" value="MOLYBDOPTERIN COFACTOR SYNTHESIS PROTEIN A"/>
    <property type="match status" value="1"/>
</dbReference>
<gene>
    <name evidence="14" type="ORF">TJEJU_3345</name>
</gene>
<evidence type="ECO:0000256" key="5">
    <source>
        <dbReference type="ARBA" id="ARBA00022723"/>
    </source>
</evidence>
<dbReference type="Pfam" id="PF04055">
    <property type="entry name" value="Radical_SAM"/>
    <property type="match status" value="1"/>
</dbReference>
<dbReference type="PANTHER" id="PTHR22960:SF0">
    <property type="entry name" value="MOLYBDENUM COFACTOR BIOSYNTHESIS PROTEIN 1"/>
    <property type="match status" value="1"/>
</dbReference>
<dbReference type="RefSeq" id="WP_095073920.1">
    <property type="nucleotide sequence ID" value="NZ_LT899436.1"/>
</dbReference>
<sequence length="334" mass="37868">MSKRQNILTDTFGRHHNYLRISLTEKCNLRCTYCMPESGVVLSPRNQIMTAAEVIDIAALFVQHGVTKIRLTGGEPLLRKDFEEIISGLSKLPIELSMTTNAILVDRNIEVLKKSSLKTINVSLDTLHPEKFNTITKRDQFKKAFENTQLLLDEGFNVKLNVVLLKGFNDNEIIDFVEFTKDRAISVRFIEFMPFDGNRWDKSKLVSYNELLNQVEAKYSKDVVVPLPHEDNFTARNFKIDAYQGSFGIISSVTNPFCDVCNRIRLTANGKLKNCLFSTSETDLLSTYRAGISIEPIIQSAIRKKKAVRSGMTDSKDFENLTNHNNRSMITIGG</sequence>
<dbReference type="GO" id="GO:0051539">
    <property type="term" value="F:4 iron, 4 sulfur cluster binding"/>
    <property type="evidence" value="ECO:0007669"/>
    <property type="project" value="UniProtKB-KW"/>
</dbReference>
<dbReference type="InterPro" id="IPR007197">
    <property type="entry name" value="rSAM"/>
</dbReference>
<dbReference type="CDD" id="cd21117">
    <property type="entry name" value="Twitch_MoaA"/>
    <property type="match status" value="1"/>
</dbReference>
<evidence type="ECO:0000256" key="4">
    <source>
        <dbReference type="ARBA" id="ARBA00022691"/>
    </source>
</evidence>
<keyword evidence="10" id="KW-0501">Molybdenum cofactor biosynthesis</keyword>
<dbReference type="SFLD" id="SFLDG01386">
    <property type="entry name" value="main_SPASM_domain-containing"/>
    <property type="match status" value="1"/>
</dbReference>
<dbReference type="Pfam" id="PF06463">
    <property type="entry name" value="Mob_synth_C"/>
    <property type="match status" value="1"/>
</dbReference>
<dbReference type="InterPro" id="IPR010505">
    <property type="entry name" value="MoaA_twitch"/>
</dbReference>
<evidence type="ECO:0000259" key="13">
    <source>
        <dbReference type="PROSITE" id="PS51918"/>
    </source>
</evidence>
<keyword evidence="7" id="KW-0408">Iron</keyword>
<evidence type="ECO:0000256" key="1">
    <source>
        <dbReference type="ARBA" id="ARBA00001966"/>
    </source>
</evidence>
<dbReference type="GO" id="GO:0046872">
    <property type="term" value="F:metal ion binding"/>
    <property type="evidence" value="ECO:0007669"/>
    <property type="project" value="UniProtKB-KW"/>
</dbReference>
<evidence type="ECO:0000256" key="10">
    <source>
        <dbReference type="ARBA" id="ARBA00023150"/>
    </source>
</evidence>
<dbReference type="Proteomes" id="UP000215214">
    <property type="component" value="Chromosome TJEJU"/>
</dbReference>
<dbReference type="PROSITE" id="PS01305">
    <property type="entry name" value="MOAA_NIFB_PQQE"/>
    <property type="match status" value="1"/>
</dbReference>
<evidence type="ECO:0000256" key="11">
    <source>
        <dbReference type="ARBA" id="ARBA00023239"/>
    </source>
</evidence>
<dbReference type="GO" id="GO:0005525">
    <property type="term" value="F:GTP binding"/>
    <property type="evidence" value="ECO:0007669"/>
    <property type="project" value="UniProtKB-KW"/>
</dbReference>
<evidence type="ECO:0000256" key="12">
    <source>
        <dbReference type="ARBA" id="ARBA00048697"/>
    </source>
</evidence>
<dbReference type="GO" id="GO:0061799">
    <property type="term" value="F:cyclic pyranopterin monophosphate synthase activity"/>
    <property type="evidence" value="ECO:0007669"/>
    <property type="project" value="TreeGrafter"/>
</dbReference>
<keyword evidence="6" id="KW-0547">Nucleotide-binding</keyword>
<dbReference type="GO" id="GO:0006777">
    <property type="term" value="P:Mo-molybdopterin cofactor biosynthetic process"/>
    <property type="evidence" value="ECO:0007669"/>
    <property type="project" value="UniProtKB-KW"/>
</dbReference>
<dbReference type="KEGG" id="tje:TJEJU_3345"/>
<dbReference type="InterPro" id="IPR040064">
    <property type="entry name" value="MoaA-like"/>
</dbReference>
<dbReference type="InterPro" id="IPR013483">
    <property type="entry name" value="MoaA"/>
</dbReference>
<keyword evidence="8" id="KW-0411">Iron-sulfur</keyword>
<dbReference type="InterPro" id="IPR006638">
    <property type="entry name" value="Elp3/MiaA/NifB-like_rSAM"/>
</dbReference>
<dbReference type="UniPathway" id="UPA00344"/>
<evidence type="ECO:0000256" key="7">
    <source>
        <dbReference type="ARBA" id="ARBA00023004"/>
    </source>
</evidence>
<comment type="catalytic activity">
    <reaction evidence="12">
        <text>GTP + AH2 + S-adenosyl-L-methionine = (8S)-3',8-cyclo-7,8-dihydroguanosine 5'-triphosphate + 5'-deoxyadenosine + L-methionine + A + H(+)</text>
        <dbReference type="Rhea" id="RHEA:49576"/>
        <dbReference type="ChEBI" id="CHEBI:13193"/>
        <dbReference type="ChEBI" id="CHEBI:15378"/>
        <dbReference type="ChEBI" id="CHEBI:17319"/>
        <dbReference type="ChEBI" id="CHEBI:17499"/>
        <dbReference type="ChEBI" id="CHEBI:37565"/>
        <dbReference type="ChEBI" id="CHEBI:57844"/>
        <dbReference type="ChEBI" id="CHEBI:59789"/>
        <dbReference type="ChEBI" id="CHEBI:131766"/>
        <dbReference type="EC" id="4.1.99.22"/>
    </reaction>
</comment>
<keyword evidence="5" id="KW-0479">Metal-binding</keyword>
<dbReference type="Gene3D" id="3.20.20.70">
    <property type="entry name" value="Aldolase class I"/>
    <property type="match status" value="1"/>
</dbReference>
<dbReference type="SFLD" id="SFLDS00029">
    <property type="entry name" value="Radical_SAM"/>
    <property type="match status" value="1"/>
</dbReference>
<proteinExistence type="predicted"/>
<dbReference type="NCBIfam" id="TIGR02666">
    <property type="entry name" value="moaA"/>
    <property type="match status" value="1"/>
</dbReference>
<keyword evidence="11" id="KW-0456">Lyase</keyword>
<dbReference type="CDD" id="cd01335">
    <property type="entry name" value="Radical_SAM"/>
    <property type="match status" value="1"/>
</dbReference>
<dbReference type="AlphaFoldDB" id="A0A238UD63"/>
<evidence type="ECO:0000256" key="3">
    <source>
        <dbReference type="ARBA" id="ARBA00022485"/>
    </source>
</evidence>
<dbReference type="InterPro" id="IPR000385">
    <property type="entry name" value="MoaA_NifB_PqqE_Fe-S-bd_CS"/>
</dbReference>
<dbReference type="InterPro" id="IPR050105">
    <property type="entry name" value="MoCo_biosynth_MoaA/MoaC"/>
</dbReference>
<reference evidence="14 15" key="1">
    <citation type="submission" date="2017-07" db="EMBL/GenBank/DDBJ databases">
        <authorList>
            <person name="Sun Z.S."/>
            <person name="Albrecht U."/>
            <person name="Echele G."/>
            <person name="Lee C.C."/>
        </authorList>
    </citation>
    <scope>NUCLEOTIDE SEQUENCE [LARGE SCALE GENOMIC DNA]</scope>
    <source>
        <strain evidence="15">type strain: KCTC 22618</strain>
    </source>
</reference>
<protein>
    <recommendedName>
        <fullName evidence="2">GTP 3',8-cyclase</fullName>
        <ecNumber evidence="2">4.1.99.22</ecNumber>
    </recommendedName>
</protein>
<feature type="domain" description="Radical SAM core" evidence="13">
    <location>
        <begin position="11"/>
        <end position="230"/>
    </location>
</feature>